<dbReference type="InterPro" id="IPR023214">
    <property type="entry name" value="HAD_sf"/>
</dbReference>
<proteinExistence type="predicted"/>
<dbReference type="GO" id="GO:0016787">
    <property type="term" value="F:hydrolase activity"/>
    <property type="evidence" value="ECO:0007669"/>
    <property type="project" value="UniProtKB-KW"/>
</dbReference>
<dbReference type="PANTHER" id="PTHR43611:SF3">
    <property type="entry name" value="FLAVIN MONONUCLEOTIDE HYDROLASE 1, CHLOROPLATIC"/>
    <property type="match status" value="1"/>
</dbReference>
<dbReference type="Gene3D" id="3.40.50.1000">
    <property type="entry name" value="HAD superfamily/HAD-like"/>
    <property type="match status" value="1"/>
</dbReference>
<dbReference type="InterPro" id="IPR036412">
    <property type="entry name" value="HAD-like_sf"/>
</dbReference>
<keyword evidence="2" id="KW-1185">Reference proteome</keyword>
<dbReference type="InterPro" id="IPR023198">
    <property type="entry name" value="PGP-like_dom2"/>
</dbReference>
<reference evidence="1 2" key="1">
    <citation type="submission" date="2017-06" db="EMBL/GenBank/DDBJ databases">
        <authorList>
            <person name="Kim H.J."/>
            <person name="Triplett B.A."/>
        </authorList>
    </citation>
    <scope>NUCLEOTIDE SEQUENCE [LARGE SCALE GENOMIC DNA]</scope>
    <source>
        <strain evidence="1 2">DSM 43151</strain>
    </source>
</reference>
<dbReference type="EMBL" id="FZNR01000049">
    <property type="protein sequence ID" value="SNT17084.1"/>
    <property type="molecule type" value="Genomic_DNA"/>
</dbReference>
<sequence>MRKVLHRMDLSGQDPQASEIAARRLLILDVCGVLLGEPMKPLFQAVASQAGTSQERVAAVFRHFFRDALWSGRLDEADFWPAFSMACGVGIPSPTWPAVLRSAMMPLPAAACVSRWSRSAQVWLLSNHRHEWLVPALQDVELHLIVRRVLISSQTGHVKPGPAAYVQVLDYAAPGDALLYVDDHEANVDAFRELGVDGIVADKHGDWIRSVDAWLGMPSRSGR</sequence>
<dbReference type="PANTHER" id="PTHR43611">
    <property type="entry name" value="ALPHA-D-GLUCOSE 1-PHOSPHATE PHOSPHATASE"/>
    <property type="match status" value="1"/>
</dbReference>
<dbReference type="AlphaFoldDB" id="A0A239KIX3"/>
<dbReference type="SUPFAM" id="SSF56784">
    <property type="entry name" value="HAD-like"/>
    <property type="match status" value="1"/>
</dbReference>
<evidence type="ECO:0000313" key="2">
    <source>
        <dbReference type="Proteomes" id="UP000198415"/>
    </source>
</evidence>
<accession>A0A239KIX3</accession>
<dbReference type="Gene3D" id="1.10.150.240">
    <property type="entry name" value="Putative phosphatase, domain 2"/>
    <property type="match status" value="1"/>
</dbReference>
<gene>
    <name evidence="1" type="ORF">SAMN06264365_1498</name>
</gene>
<keyword evidence="1" id="KW-0378">Hydrolase</keyword>
<dbReference type="OrthoDB" id="9795007at2"/>
<organism evidence="1 2">
    <name type="scientific">Actinoplanes regularis</name>
    <dbReference type="NCBI Taxonomy" id="52697"/>
    <lineage>
        <taxon>Bacteria</taxon>
        <taxon>Bacillati</taxon>
        <taxon>Actinomycetota</taxon>
        <taxon>Actinomycetes</taxon>
        <taxon>Micromonosporales</taxon>
        <taxon>Micromonosporaceae</taxon>
        <taxon>Actinoplanes</taxon>
    </lineage>
</organism>
<protein>
    <submittedName>
        <fullName evidence="1">Putative hydrolase of the HAD superfamily</fullName>
    </submittedName>
</protein>
<dbReference type="RefSeq" id="WP_143232953.1">
    <property type="nucleotide sequence ID" value="NZ_BOMU01000139.1"/>
</dbReference>
<dbReference type="Proteomes" id="UP000198415">
    <property type="component" value="Unassembled WGS sequence"/>
</dbReference>
<evidence type="ECO:0000313" key="1">
    <source>
        <dbReference type="EMBL" id="SNT17084.1"/>
    </source>
</evidence>
<name>A0A239KIX3_9ACTN</name>